<evidence type="ECO:0000256" key="9">
    <source>
        <dbReference type="ARBA" id="ARBA00023237"/>
    </source>
</evidence>
<keyword evidence="15" id="KW-1185">Reference proteome</keyword>
<keyword evidence="5" id="KW-0732">Signal</keyword>
<name>A0A4R2EER1_9BACT</name>
<keyword evidence="4 10" id="KW-0812">Transmembrane</keyword>
<evidence type="ECO:0000256" key="10">
    <source>
        <dbReference type="PROSITE-ProRule" id="PRU01360"/>
    </source>
</evidence>
<dbReference type="Gene3D" id="2.40.170.20">
    <property type="entry name" value="TonB-dependent receptor, beta-barrel domain"/>
    <property type="match status" value="1"/>
</dbReference>
<sequence length="625" mass="69283">MLLNVLLFSALSIPGNLPEERPIADTIHLKEVVVSSKLKRYTSGLSLKIVSPTELRQNSSMLLSELLTSQAAVTVNSYSPGGTSNVSMRGLNSSHTAVLWNGINLQSTMNAGVNFGSIPTFFVDQVVVQQGGNGALFGSGAIGGVIHLDNTLNLGEGHSGEVMQSVGSYGLSYTGAKHTYSGSKMALSTRLFYTEAENDYKVNSSDNRDRQINARYSKGGIMETGTFALTGNDKLVVSVWGQDGYNQYPPMVSNTMSSEYDYNRFLRAAAQWQATRHRVRFNVKSALFNDWQKYRNPGIERSNHHTTQGQLEGEAIVTLSAGSTLEGGINASYERASSTNYPDAKERYRPAGVLGYRFRTSNGGFEAFASIRQELINGDASPMTWSVGLQKRLLPGLQLRGNVSRNYRVPSFNDLYWTGWGNPDLKPEDGYGEELGLDYLYMKKGFLLSVKTAAFNNNVDNWILWMPSGSIWTPQNVKSVWSRGAEANITAKQQLNRTTLGVDLSGLFTRSTDQTSGSAVKGQQLPYKPKYKGSAAIYLQTKWYSIRYAHSYTGRRYYISNTDWLNPYSIGSVVVEAQMHFSWGGMRPFARIDNIWNRDYQMVKGYALPLRTFQAGVSVSFGKQR</sequence>
<dbReference type="GO" id="GO:0009279">
    <property type="term" value="C:cell outer membrane"/>
    <property type="evidence" value="ECO:0007669"/>
    <property type="project" value="UniProtKB-SubCell"/>
</dbReference>
<dbReference type="InterPro" id="IPR012910">
    <property type="entry name" value="Plug_dom"/>
</dbReference>
<keyword evidence="3 10" id="KW-1134">Transmembrane beta strand</keyword>
<keyword evidence="8 14" id="KW-0675">Receptor</keyword>
<dbReference type="InterPro" id="IPR037066">
    <property type="entry name" value="Plug_dom_sf"/>
</dbReference>
<dbReference type="Pfam" id="PF00593">
    <property type="entry name" value="TonB_dep_Rec_b-barrel"/>
    <property type="match status" value="1"/>
</dbReference>
<evidence type="ECO:0000259" key="12">
    <source>
        <dbReference type="Pfam" id="PF00593"/>
    </source>
</evidence>
<reference evidence="14 15" key="1">
    <citation type="submission" date="2019-03" db="EMBL/GenBank/DDBJ databases">
        <title>Genomic Encyclopedia of Archaeal and Bacterial Type Strains, Phase II (KMG-II): from individual species to whole genera.</title>
        <authorList>
            <person name="Goeker M."/>
        </authorList>
    </citation>
    <scope>NUCLEOTIDE SEQUENCE [LARGE SCALE GENOMIC DNA]</scope>
    <source>
        <strain evidence="14 15">RL-C</strain>
    </source>
</reference>
<dbReference type="InterPro" id="IPR039426">
    <property type="entry name" value="TonB-dep_rcpt-like"/>
</dbReference>
<protein>
    <submittedName>
        <fullName evidence="14">Outer membrane cobalamin receptor</fullName>
    </submittedName>
</protein>
<dbReference type="GO" id="GO:0044718">
    <property type="term" value="P:siderophore transmembrane transport"/>
    <property type="evidence" value="ECO:0007669"/>
    <property type="project" value="TreeGrafter"/>
</dbReference>
<dbReference type="AlphaFoldDB" id="A0A4R2EER1"/>
<dbReference type="InterPro" id="IPR000531">
    <property type="entry name" value="Beta-barrel_TonB"/>
</dbReference>
<comment type="subcellular location">
    <subcellularLocation>
        <location evidence="1 10">Cell outer membrane</location>
        <topology evidence="1 10">Multi-pass membrane protein</topology>
    </subcellularLocation>
</comment>
<evidence type="ECO:0000313" key="15">
    <source>
        <dbReference type="Proteomes" id="UP000294830"/>
    </source>
</evidence>
<accession>A0A4R2EER1</accession>
<keyword evidence="7 10" id="KW-0472">Membrane</keyword>
<evidence type="ECO:0000256" key="6">
    <source>
        <dbReference type="ARBA" id="ARBA00023077"/>
    </source>
</evidence>
<evidence type="ECO:0000256" key="4">
    <source>
        <dbReference type="ARBA" id="ARBA00022692"/>
    </source>
</evidence>
<evidence type="ECO:0000256" key="1">
    <source>
        <dbReference type="ARBA" id="ARBA00004571"/>
    </source>
</evidence>
<dbReference type="Pfam" id="PF07715">
    <property type="entry name" value="Plug"/>
    <property type="match status" value="1"/>
</dbReference>
<dbReference type="SUPFAM" id="SSF56935">
    <property type="entry name" value="Porins"/>
    <property type="match status" value="1"/>
</dbReference>
<dbReference type="PANTHER" id="PTHR30069:SF29">
    <property type="entry name" value="HEMOGLOBIN AND HEMOGLOBIN-HAPTOGLOBIN-BINDING PROTEIN 1-RELATED"/>
    <property type="match status" value="1"/>
</dbReference>
<comment type="similarity">
    <text evidence="10 11">Belongs to the TonB-dependent receptor family.</text>
</comment>
<gene>
    <name evidence="14" type="ORF">CLV25_1103</name>
</gene>
<feature type="domain" description="TonB-dependent receptor plug" evidence="13">
    <location>
        <begin position="45"/>
        <end position="145"/>
    </location>
</feature>
<keyword evidence="9 10" id="KW-0998">Cell outer membrane</keyword>
<dbReference type="OrthoDB" id="9762903at2"/>
<evidence type="ECO:0000256" key="3">
    <source>
        <dbReference type="ARBA" id="ARBA00022452"/>
    </source>
</evidence>
<dbReference type="Gene3D" id="2.170.130.10">
    <property type="entry name" value="TonB-dependent receptor, plug domain"/>
    <property type="match status" value="1"/>
</dbReference>
<proteinExistence type="inferred from homology"/>
<dbReference type="PROSITE" id="PS52016">
    <property type="entry name" value="TONB_DEPENDENT_REC_3"/>
    <property type="match status" value="1"/>
</dbReference>
<dbReference type="EMBL" id="SLWB01000010">
    <property type="protein sequence ID" value="TCN65616.1"/>
    <property type="molecule type" value="Genomic_DNA"/>
</dbReference>
<evidence type="ECO:0000259" key="13">
    <source>
        <dbReference type="Pfam" id="PF07715"/>
    </source>
</evidence>
<keyword evidence="6 11" id="KW-0798">TonB box</keyword>
<dbReference type="RefSeq" id="WP_131839608.1">
    <property type="nucleotide sequence ID" value="NZ_SLWB01000010.1"/>
</dbReference>
<evidence type="ECO:0000256" key="7">
    <source>
        <dbReference type="ARBA" id="ARBA00023136"/>
    </source>
</evidence>
<dbReference type="Proteomes" id="UP000294830">
    <property type="component" value="Unassembled WGS sequence"/>
</dbReference>
<evidence type="ECO:0000256" key="2">
    <source>
        <dbReference type="ARBA" id="ARBA00022448"/>
    </source>
</evidence>
<keyword evidence="2 10" id="KW-0813">Transport</keyword>
<dbReference type="PANTHER" id="PTHR30069">
    <property type="entry name" value="TONB-DEPENDENT OUTER MEMBRANE RECEPTOR"/>
    <property type="match status" value="1"/>
</dbReference>
<evidence type="ECO:0000256" key="11">
    <source>
        <dbReference type="RuleBase" id="RU003357"/>
    </source>
</evidence>
<evidence type="ECO:0000256" key="5">
    <source>
        <dbReference type="ARBA" id="ARBA00022729"/>
    </source>
</evidence>
<evidence type="ECO:0000256" key="8">
    <source>
        <dbReference type="ARBA" id="ARBA00023170"/>
    </source>
</evidence>
<organism evidence="14 15">
    <name type="scientific">Acetobacteroides hydrogenigenes</name>
    <dbReference type="NCBI Taxonomy" id="979970"/>
    <lineage>
        <taxon>Bacteria</taxon>
        <taxon>Pseudomonadati</taxon>
        <taxon>Bacteroidota</taxon>
        <taxon>Bacteroidia</taxon>
        <taxon>Bacteroidales</taxon>
        <taxon>Rikenellaceae</taxon>
        <taxon>Acetobacteroides</taxon>
    </lineage>
</organism>
<evidence type="ECO:0000313" key="14">
    <source>
        <dbReference type="EMBL" id="TCN65616.1"/>
    </source>
</evidence>
<dbReference type="InterPro" id="IPR036942">
    <property type="entry name" value="Beta-barrel_TonB_sf"/>
</dbReference>
<dbReference type="GO" id="GO:0015344">
    <property type="term" value="F:siderophore uptake transmembrane transporter activity"/>
    <property type="evidence" value="ECO:0007669"/>
    <property type="project" value="TreeGrafter"/>
</dbReference>
<feature type="domain" description="TonB-dependent receptor-like beta-barrel" evidence="12">
    <location>
        <begin position="204"/>
        <end position="569"/>
    </location>
</feature>
<comment type="caution">
    <text evidence="14">The sequence shown here is derived from an EMBL/GenBank/DDBJ whole genome shotgun (WGS) entry which is preliminary data.</text>
</comment>